<dbReference type="Proteomes" id="UP000298030">
    <property type="component" value="Unassembled WGS sequence"/>
</dbReference>
<comment type="similarity">
    <text evidence="1">Belongs to the universal ribosomal protein uL5 family.</text>
</comment>
<dbReference type="InterPro" id="IPR031309">
    <property type="entry name" value="Ribosomal_uL5_C"/>
</dbReference>
<dbReference type="Gene3D" id="3.30.1440.10">
    <property type="match status" value="1"/>
</dbReference>
<dbReference type="OrthoDB" id="539541at2759"/>
<dbReference type="STRING" id="71717.A0A4Y7T9B3"/>
<dbReference type="InterPro" id="IPR022803">
    <property type="entry name" value="Ribosomal_uL5_dom_sf"/>
</dbReference>
<keyword evidence="3" id="KW-0687">Ribonucleoprotein</keyword>
<proteinExistence type="inferred from homology"/>
<accession>A0A4Y7T9B3</accession>
<dbReference type="PANTHER" id="PTHR11994">
    <property type="entry name" value="60S RIBOSOMAL PROTEIN L11-RELATED"/>
    <property type="match status" value="1"/>
</dbReference>
<dbReference type="Pfam" id="PF00673">
    <property type="entry name" value="Ribosomal_L5_C"/>
    <property type="match status" value="1"/>
</dbReference>
<keyword evidence="7" id="KW-1185">Reference proteome</keyword>
<dbReference type="EMBL" id="QPFP01000022">
    <property type="protein sequence ID" value="TEB30601.1"/>
    <property type="molecule type" value="Genomic_DNA"/>
</dbReference>
<evidence type="ECO:0000313" key="6">
    <source>
        <dbReference type="EMBL" id="TEB30601.1"/>
    </source>
</evidence>
<dbReference type="SUPFAM" id="SSF55282">
    <property type="entry name" value="RL5-like"/>
    <property type="match status" value="1"/>
</dbReference>
<keyword evidence="2 6" id="KW-0689">Ribosomal protein</keyword>
<organism evidence="6 7">
    <name type="scientific">Coprinellus micaceus</name>
    <name type="common">Glistening ink-cap mushroom</name>
    <name type="synonym">Coprinus micaceus</name>
    <dbReference type="NCBI Taxonomy" id="71717"/>
    <lineage>
        <taxon>Eukaryota</taxon>
        <taxon>Fungi</taxon>
        <taxon>Dikarya</taxon>
        <taxon>Basidiomycota</taxon>
        <taxon>Agaricomycotina</taxon>
        <taxon>Agaricomycetes</taxon>
        <taxon>Agaricomycetidae</taxon>
        <taxon>Agaricales</taxon>
        <taxon>Agaricineae</taxon>
        <taxon>Psathyrellaceae</taxon>
        <taxon>Coprinellus</taxon>
    </lineage>
</organism>
<comment type="caution">
    <text evidence="6">The sequence shown here is derived from an EMBL/GenBank/DDBJ whole genome shotgun (WGS) entry which is preliminary data.</text>
</comment>
<evidence type="ECO:0000256" key="3">
    <source>
        <dbReference type="ARBA" id="ARBA00023274"/>
    </source>
</evidence>
<dbReference type="GO" id="GO:0006412">
    <property type="term" value="P:translation"/>
    <property type="evidence" value="ECO:0007669"/>
    <property type="project" value="InterPro"/>
</dbReference>
<dbReference type="GO" id="GO:0005840">
    <property type="term" value="C:ribosome"/>
    <property type="evidence" value="ECO:0007669"/>
    <property type="project" value="UniProtKB-KW"/>
</dbReference>
<name>A0A4Y7T9B3_COPMI</name>
<dbReference type="AlphaFoldDB" id="A0A4Y7T9B3"/>
<evidence type="ECO:0000313" key="7">
    <source>
        <dbReference type="Proteomes" id="UP000298030"/>
    </source>
</evidence>
<gene>
    <name evidence="6" type="ORF">FA13DRAFT_1733456</name>
</gene>
<evidence type="ECO:0000259" key="5">
    <source>
        <dbReference type="Pfam" id="PF00673"/>
    </source>
</evidence>
<feature type="domain" description="Large ribosomal subunit protein uL5 C-terminal" evidence="5">
    <location>
        <begin position="225"/>
        <end position="333"/>
    </location>
</feature>
<evidence type="ECO:0000256" key="4">
    <source>
        <dbReference type="SAM" id="MobiDB-lite"/>
    </source>
</evidence>
<dbReference type="GO" id="GO:0003735">
    <property type="term" value="F:structural constituent of ribosome"/>
    <property type="evidence" value="ECO:0007669"/>
    <property type="project" value="InterPro"/>
</dbReference>
<dbReference type="GO" id="GO:1990904">
    <property type="term" value="C:ribonucleoprotein complex"/>
    <property type="evidence" value="ECO:0007669"/>
    <property type="project" value="UniProtKB-KW"/>
</dbReference>
<evidence type="ECO:0000256" key="2">
    <source>
        <dbReference type="ARBA" id="ARBA00022980"/>
    </source>
</evidence>
<sequence length="336" mass="37568">MYAPRVRSMMPWYLRWEVMPNTEISFRIRGASLPANELTPTMATAPTVGRLSLQRFGRAPRIRKNLKFDRDHRLPIPHVKVTTREFAPSRLEEHYHTTLADDLMYMTYKHEPEGTRKSPRQIRLKFDPEDPYSRFRHNPPVGGSQLGKKPAPPSTPESTVRLEKIQIHTFIKDSLQNKGNLLGPLMMLRALTGETEKGGGHHAVGGVEIVKGKKSVGGWIRPGVPVGAKVDLRGQSMYDFLNTLTEFVLPRLRDFNGIVLPPKSSSVNTPSAVSGVVSFGLPPSAMVFFPQIEVNVDAYPQLPGIHIHFVTNARGVGAQDKARALVSGFQIPFIRR</sequence>
<evidence type="ECO:0000256" key="1">
    <source>
        <dbReference type="ARBA" id="ARBA00008553"/>
    </source>
</evidence>
<protein>
    <submittedName>
        <fullName evidence="6">60s ribosomal protein l7</fullName>
    </submittedName>
</protein>
<feature type="region of interest" description="Disordered" evidence="4">
    <location>
        <begin position="128"/>
        <end position="159"/>
    </location>
</feature>
<dbReference type="InterPro" id="IPR002132">
    <property type="entry name" value="Ribosomal_uL5"/>
</dbReference>
<reference evidence="6 7" key="1">
    <citation type="journal article" date="2019" name="Nat. Ecol. Evol.">
        <title>Megaphylogeny resolves global patterns of mushroom evolution.</title>
        <authorList>
            <person name="Varga T."/>
            <person name="Krizsan K."/>
            <person name="Foldi C."/>
            <person name="Dima B."/>
            <person name="Sanchez-Garcia M."/>
            <person name="Sanchez-Ramirez S."/>
            <person name="Szollosi G.J."/>
            <person name="Szarkandi J.G."/>
            <person name="Papp V."/>
            <person name="Albert L."/>
            <person name="Andreopoulos W."/>
            <person name="Angelini C."/>
            <person name="Antonin V."/>
            <person name="Barry K.W."/>
            <person name="Bougher N.L."/>
            <person name="Buchanan P."/>
            <person name="Buyck B."/>
            <person name="Bense V."/>
            <person name="Catcheside P."/>
            <person name="Chovatia M."/>
            <person name="Cooper J."/>
            <person name="Damon W."/>
            <person name="Desjardin D."/>
            <person name="Finy P."/>
            <person name="Geml J."/>
            <person name="Haridas S."/>
            <person name="Hughes K."/>
            <person name="Justo A."/>
            <person name="Karasinski D."/>
            <person name="Kautmanova I."/>
            <person name="Kiss B."/>
            <person name="Kocsube S."/>
            <person name="Kotiranta H."/>
            <person name="LaButti K.M."/>
            <person name="Lechner B.E."/>
            <person name="Liimatainen K."/>
            <person name="Lipzen A."/>
            <person name="Lukacs Z."/>
            <person name="Mihaltcheva S."/>
            <person name="Morgado L.N."/>
            <person name="Niskanen T."/>
            <person name="Noordeloos M.E."/>
            <person name="Ohm R.A."/>
            <person name="Ortiz-Santana B."/>
            <person name="Ovrebo C."/>
            <person name="Racz N."/>
            <person name="Riley R."/>
            <person name="Savchenko A."/>
            <person name="Shiryaev A."/>
            <person name="Soop K."/>
            <person name="Spirin V."/>
            <person name="Szebenyi C."/>
            <person name="Tomsovsky M."/>
            <person name="Tulloss R.E."/>
            <person name="Uehling J."/>
            <person name="Grigoriev I.V."/>
            <person name="Vagvolgyi C."/>
            <person name="Papp T."/>
            <person name="Martin F.M."/>
            <person name="Miettinen O."/>
            <person name="Hibbett D.S."/>
            <person name="Nagy L.G."/>
        </authorList>
    </citation>
    <scope>NUCLEOTIDE SEQUENCE [LARGE SCALE GENOMIC DNA]</scope>
    <source>
        <strain evidence="6 7">FP101781</strain>
    </source>
</reference>